<proteinExistence type="predicted"/>
<sequence length="398" mass="43526">MSDETGPLADESGDDVEKLVAACSRLLPPPEKWTGVAGYPEGIALAVIDAIWSIGTRYPITRGVIGRYRGFRRLEQADASNDSLTDLLDLYDRLGGIDAFIDTIGTRNRVSTQPGATRKAEAVHTAASLLKELGIDAAEQFRAADGTDLGRSAQQAWRTVPGQGSGISWRYLRMLLGLPDVKPDRMVRRFTATALGLEQDTLTPDDVASLVQAAATRMNVDPRALDHEIWEYQSGRAATHDPQSTREHLKTAARAFIGAAMPAFAEYNLIPTSFYRPFLRVGHDYEGGVVLGLPEFKELESALTRAYPDRFPDTPTAGIDREFPITYILRFLEATVARCAANAEEYEADSDFGRVFRAHLGKSCWTHVGLNGWQVVGVGGWVGQSFGTHPCSGDFHPV</sequence>
<organism evidence="1 2">
    <name type="scientific">Actinospica durhamensis</name>
    <dbReference type="NCBI Taxonomy" id="1508375"/>
    <lineage>
        <taxon>Bacteria</taxon>
        <taxon>Bacillati</taxon>
        <taxon>Actinomycetota</taxon>
        <taxon>Actinomycetes</taxon>
        <taxon>Catenulisporales</taxon>
        <taxon>Actinospicaceae</taxon>
        <taxon>Actinospica</taxon>
    </lineage>
</organism>
<dbReference type="Proteomes" id="UP000675781">
    <property type="component" value="Unassembled WGS sequence"/>
</dbReference>
<accession>A0A941EUJ6</accession>
<name>A0A941EUJ6_9ACTN</name>
<comment type="caution">
    <text evidence="1">The sequence shown here is derived from an EMBL/GenBank/DDBJ whole genome shotgun (WGS) entry which is preliminary data.</text>
</comment>
<gene>
    <name evidence="1" type="ORF">KDL01_35335</name>
</gene>
<evidence type="ECO:0000313" key="1">
    <source>
        <dbReference type="EMBL" id="MBR7838595.1"/>
    </source>
</evidence>
<protein>
    <submittedName>
        <fullName evidence="1">Uncharacterized protein</fullName>
    </submittedName>
</protein>
<dbReference type="EMBL" id="JAGSOG010000306">
    <property type="protein sequence ID" value="MBR7838595.1"/>
    <property type="molecule type" value="Genomic_DNA"/>
</dbReference>
<keyword evidence="2" id="KW-1185">Reference proteome</keyword>
<dbReference type="AlphaFoldDB" id="A0A941EUJ6"/>
<dbReference type="RefSeq" id="WP_212533048.1">
    <property type="nucleotide sequence ID" value="NZ_JAGSOG010000306.1"/>
</dbReference>
<reference evidence="1" key="1">
    <citation type="submission" date="2021-04" db="EMBL/GenBank/DDBJ databases">
        <title>Genome based classification of Actinospica acidithermotolerans sp. nov., an actinobacterium isolated from an Indonesian hot spring.</title>
        <authorList>
            <person name="Kusuma A.B."/>
            <person name="Putra K.E."/>
            <person name="Nafisah S."/>
            <person name="Loh J."/>
            <person name="Nouioui I."/>
            <person name="Goodfellow M."/>
        </authorList>
    </citation>
    <scope>NUCLEOTIDE SEQUENCE</scope>
    <source>
        <strain evidence="1">CSCA 57</strain>
    </source>
</reference>
<evidence type="ECO:0000313" key="2">
    <source>
        <dbReference type="Proteomes" id="UP000675781"/>
    </source>
</evidence>